<dbReference type="KEGG" id="vg:29066602"/>
<dbReference type="GeneID" id="29066602"/>
<reference evidence="1 2" key="1">
    <citation type="submission" date="2016-08" db="EMBL/GenBank/DDBJ databases">
        <authorList>
            <person name="Acevedo E."/>
            <person name="Azhar M."/>
            <person name="Golebiewska U.P."/>
            <person name="Grzywna D."/>
            <person name="Guardiola R."/>
            <person name="Jackson O."/>
            <person name="John N."/>
            <person name="Kanavatsas C."/>
            <person name="Khan S."/>
            <person name="Leong J."/>
            <person name="Mansilla E."/>
            <person name="Muladjanov Y."/>
            <person name="Nouel J."/>
            <person name="Oh S."/>
            <person name="Oppedisano M."/>
            <person name="Sajid A."/>
            <person name="Samper M."/>
            <person name="Ugbeva O."/>
            <person name="Delesalle V.A."/>
            <person name="Garlena R.A."/>
            <person name="Russell D.A."/>
            <person name="Pope W.H."/>
            <person name="Jacobs-Sera D."/>
            <person name="Hendrix R.W."/>
            <person name="Hatfull G.F."/>
        </authorList>
    </citation>
    <scope>NUCLEOTIDE SEQUENCE [LARGE SCALE GENOMIC DNA]</scope>
</reference>
<sequence length="22" mass="2549">MYPQPWEGITGTLRADDELLSR</sequence>
<gene>
    <name evidence="1" type="ORF">SEA_TONENILI_204</name>
</gene>
<organism evidence="1 2">
    <name type="scientific">Mycobacterium phage Tonenili</name>
    <dbReference type="NCBI Taxonomy" id="1891703"/>
    <lineage>
        <taxon>Viruses</taxon>
        <taxon>Duplodnaviria</taxon>
        <taxon>Heunggongvirae</taxon>
        <taxon>Uroviricota</taxon>
        <taxon>Caudoviricetes</taxon>
        <taxon>Ceeclamvirinae</taxon>
        <taxon>Bixzunavirus</taxon>
        <taxon>Bixzunavirus tonenili</taxon>
    </lineage>
</organism>
<accession>A0A1C9EHE8</accession>
<protein>
    <submittedName>
        <fullName evidence="1">Uncharacterized protein</fullName>
    </submittedName>
</protein>
<evidence type="ECO:0000313" key="1">
    <source>
        <dbReference type="EMBL" id="AON96924.1"/>
    </source>
</evidence>
<evidence type="ECO:0000313" key="2">
    <source>
        <dbReference type="Proteomes" id="UP000204231"/>
    </source>
</evidence>
<dbReference type="RefSeq" id="YP_009288037.1">
    <property type="nucleotide sequence ID" value="NC_031080.1"/>
</dbReference>
<proteinExistence type="predicted"/>
<dbReference type="EMBL" id="KX752698">
    <property type="protein sequence ID" value="AON96924.1"/>
    <property type="molecule type" value="Genomic_DNA"/>
</dbReference>
<dbReference type="Proteomes" id="UP000204231">
    <property type="component" value="Segment"/>
</dbReference>
<keyword evidence="2" id="KW-1185">Reference proteome</keyword>
<name>A0A1C9EHE8_9CAUD</name>